<evidence type="ECO:0000256" key="7">
    <source>
        <dbReference type="SAM" id="MobiDB-lite"/>
    </source>
</evidence>
<sequence length="464" mass="52706">MSASPENQPGSPVDHKEDILPEESGNEVVSTPAAGGEAYHKQVDVDNVTEDLEKGPSNSDDDNDNDAGARLPGEDEAVGDALSDDESILSEVDEAQFEDFDPENVAIEERPTLDIDEDNLKLIGRHKRKRIQDGEDEGRTRRRKEGRREKKNRRMRELEGVDAEGEAEGKSRRKDRKRREPTPVDEESLDPATRRRRALDRSMDEALKKPTKRRPRRADGIDLEQMADAEIEEMRRRMTNAAQMDAVNRREGKPAMHKLKMLPEVISLLNRNQYVNSLVDPEINLLEAVKFFLEPLDDGSLPAYNIQRDLMTALAKLPINKETLIASGIGKVIVFYTKSKRPEPGIKRMAERLLAEWTRPILQRSDDYSKRVYQEVEFDPTKLQTRAPQLSAEATAAEARERELLPPRLANRARAEIRHTSYTIVPRPTAIQESKFARPLGASGEDRFRRMRARQIAAVKGGRR</sequence>
<comment type="subcellular location">
    <subcellularLocation>
        <location evidence="6">Nucleus</location>
    </subcellularLocation>
</comment>
<dbReference type="Proteomes" id="UP000319663">
    <property type="component" value="Unassembled WGS sequence"/>
</dbReference>
<evidence type="ECO:0000256" key="6">
    <source>
        <dbReference type="PROSITE-ProRule" id="PRU00649"/>
    </source>
</evidence>
<comment type="caution">
    <text evidence="9">The sequence shown here is derived from an EMBL/GenBank/DDBJ whole genome shotgun (WGS) entry which is preliminary data.</text>
</comment>
<keyword evidence="2" id="KW-0804">Transcription</keyword>
<dbReference type="InterPro" id="IPR017923">
    <property type="entry name" value="TFIIS_N"/>
</dbReference>
<feature type="compositionally biased region" description="Acidic residues" evidence="7">
    <location>
        <begin position="74"/>
        <end position="102"/>
    </location>
</feature>
<evidence type="ECO:0000259" key="8">
    <source>
        <dbReference type="PROSITE" id="PS51319"/>
    </source>
</evidence>
<dbReference type="InterPro" id="IPR035441">
    <property type="entry name" value="TFIIS/LEDGF_dom_sf"/>
</dbReference>
<dbReference type="FunFam" id="1.20.930.10:FF:000003">
    <property type="entry name" value="Putative Transcription factor IWS1"/>
    <property type="match status" value="1"/>
</dbReference>
<dbReference type="Pfam" id="PF08711">
    <property type="entry name" value="Med26"/>
    <property type="match status" value="1"/>
</dbReference>
<dbReference type="PANTHER" id="PTHR46010">
    <property type="entry name" value="PROTEIN IWS1 HOMOLOG"/>
    <property type="match status" value="1"/>
</dbReference>
<keyword evidence="1" id="KW-0805">Transcription regulation</keyword>
<keyword evidence="3 6" id="KW-0539">Nucleus</keyword>
<evidence type="ECO:0000256" key="2">
    <source>
        <dbReference type="ARBA" id="ARBA00023163"/>
    </source>
</evidence>
<evidence type="ECO:0000313" key="10">
    <source>
        <dbReference type="Proteomes" id="UP000319663"/>
    </source>
</evidence>
<organism evidence="9 10">
    <name type="scientific">Monascus purpureus</name>
    <name type="common">Red mold</name>
    <name type="synonym">Monascus anka</name>
    <dbReference type="NCBI Taxonomy" id="5098"/>
    <lineage>
        <taxon>Eukaryota</taxon>
        <taxon>Fungi</taxon>
        <taxon>Dikarya</taxon>
        <taxon>Ascomycota</taxon>
        <taxon>Pezizomycotina</taxon>
        <taxon>Eurotiomycetes</taxon>
        <taxon>Eurotiomycetidae</taxon>
        <taxon>Eurotiales</taxon>
        <taxon>Aspergillaceae</taxon>
        <taxon>Monascus</taxon>
    </lineage>
</organism>
<dbReference type="InterPro" id="IPR051037">
    <property type="entry name" value="RNAPII_TF_IWS1"/>
</dbReference>
<reference evidence="9 10" key="1">
    <citation type="submission" date="2019-06" db="EMBL/GenBank/DDBJ databases">
        <title>Wine fermentation using esterase from Monascus purpureus.</title>
        <authorList>
            <person name="Geng C."/>
            <person name="Zhang Y."/>
        </authorList>
    </citation>
    <scope>NUCLEOTIDE SEQUENCE [LARGE SCALE GENOMIC DNA]</scope>
    <source>
        <strain evidence="9">HQ1</strain>
    </source>
</reference>
<evidence type="ECO:0000256" key="4">
    <source>
        <dbReference type="ARBA" id="ARBA00037349"/>
    </source>
</evidence>
<dbReference type="GO" id="GO:0016973">
    <property type="term" value="P:poly(A)+ mRNA export from nucleus"/>
    <property type="evidence" value="ECO:0007669"/>
    <property type="project" value="TreeGrafter"/>
</dbReference>
<evidence type="ECO:0000256" key="1">
    <source>
        <dbReference type="ARBA" id="ARBA00023015"/>
    </source>
</evidence>
<comment type="function">
    <text evidence="4">Transcription factor involved in RNA polymerase II transcription regulation. May function in both SPT15/TBP post-recruitment and recruitment steps of transcription.</text>
</comment>
<dbReference type="PROSITE" id="PS51319">
    <property type="entry name" value="TFIIS_N"/>
    <property type="match status" value="1"/>
</dbReference>
<accession>A0A507QX02</accession>
<comment type="similarity">
    <text evidence="5">Belongs to the IWS1 family.</text>
</comment>
<evidence type="ECO:0000256" key="5">
    <source>
        <dbReference type="ARBA" id="ARBA00037992"/>
    </source>
</evidence>
<dbReference type="EMBL" id="VIFY01000053">
    <property type="protein sequence ID" value="TQB73004.1"/>
    <property type="molecule type" value="Genomic_DNA"/>
</dbReference>
<proteinExistence type="inferred from homology"/>
<feature type="compositionally biased region" description="Basic and acidic residues" evidence="7">
    <location>
        <begin position="199"/>
        <end position="208"/>
    </location>
</feature>
<dbReference type="SUPFAM" id="SSF47676">
    <property type="entry name" value="Conserved domain common to transcription factors TFIIS, elongin A, CRSP70"/>
    <property type="match status" value="1"/>
</dbReference>
<gene>
    <name evidence="9" type="primary">IWS1</name>
    <name evidence="9" type="ORF">MPDQ_006342</name>
</gene>
<keyword evidence="10" id="KW-1185">Reference proteome</keyword>
<dbReference type="PANTHER" id="PTHR46010:SF1">
    <property type="entry name" value="PROTEIN IWS1 HOMOLOG"/>
    <property type="match status" value="1"/>
</dbReference>
<feature type="domain" description="TFIIS N-terminal" evidence="8">
    <location>
        <begin position="287"/>
        <end position="364"/>
    </location>
</feature>
<feature type="region of interest" description="Disordered" evidence="7">
    <location>
        <begin position="1"/>
        <end position="220"/>
    </location>
</feature>
<name>A0A507QX02_MONPU</name>
<dbReference type="STRING" id="5098.A0A507QX02"/>
<evidence type="ECO:0000313" key="9">
    <source>
        <dbReference type="EMBL" id="TQB73004.1"/>
    </source>
</evidence>
<dbReference type="GO" id="GO:0005634">
    <property type="term" value="C:nucleus"/>
    <property type="evidence" value="ECO:0007669"/>
    <property type="project" value="UniProtKB-SubCell"/>
</dbReference>
<dbReference type="Gene3D" id="1.20.930.10">
    <property type="entry name" value="Conserved domain common to transcription factors TFIIS, elongin A, CRSP70"/>
    <property type="match status" value="1"/>
</dbReference>
<evidence type="ECO:0000256" key="3">
    <source>
        <dbReference type="ARBA" id="ARBA00023242"/>
    </source>
</evidence>
<feature type="compositionally biased region" description="Polar residues" evidence="7">
    <location>
        <begin position="1"/>
        <end position="10"/>
    </location>
</feature>
<protein>
    <submittedName>
        <fullName evidence="9">Transcription factor iws1</fullName>
    </submittedName>
</protein>
<dbReference type="AlphaFoldDB" id="A0A507QX02"/>
<feature type="compositionally biased region" description="Basic residues" evidence="7">
    <location>
        <begin position="140"/>
        <end position="154"/>
    </location>
</feature>